<proteinExistence type="predicted"/>
<dbReference type="PROSITE" id="PS50893">
    <property type="entry name" value="ABC_TRANSPORTER_2"/>
    <property type="match status" value="1"/>
</dbReference>
<dbReference type="GO" id="GO:0016887">
    <property type="term" value="F:ATP hydrolysis activity"/>
    <property type="evidence" value="ECO:0007669"/>
    <property type="project" value="InterPro"/>
</dbReference>
<keyword evidence="6" id="KW-1185">Reference proteome</keyword>
<dbReference type="GO" id="GO:0005524">
    <property type="term" value="F:ATP binding"/>
    <property type="evidence" value="ECO:0007669"/>
    <property type="project" value="UniProtKB-KW"/>
</dbReference>
<dbReference type="InterPro" id="IPR051782">
    <property type="entry name" value="ABC_Transporter_VariousFunc"/>
</dbReference>
<protein>
    <submittedName>
        <fullName evidence="5">Putative ABC transporter ATP-binding protein YxlF</fullName>
        <ecNumber evidence="5">3.6.3.-</ecNumber>
    </submittedName>
</protein>
<dbReference type="SUPFAM" id="SSF52540">
    <property type="entry name" value="P-loop containing nucleoside triphosphate hydrolases"/>
    <property type="match status" value="1"/>
</dbReference>
<dbReference type="InterPro" id="IPR027417">
    <property type="entry name" value="P-loop_NTPase"/>
</dbReference>
<dbReference type="Proteomes" id="UP000052015">
    <property type="component" value="Unassembled WGS sequence"/>
</dbReference>
<name>A0A0R3JUL5_CALMK</name>
<sequence>MIEINNLSKTYAKGKVKAVNNLNLSVKQGEIFGFLGPNGAGKTTTIKMITGILRPDDGRIRINGIDVVKEPIRAKMHIGFVPDNPEIFNRLTGMEYLNFIADIYDIDNQQRYDKINELAESFEIKDALNSSIGSYSHGMKQKLIIIGALIHNPSVWILDEPLVGLDPKAAFVLKDMMRRHANEGNTVFFSTHIMEVAEKVCDRIGIIKKGEIIFTGTIDELRQASKEEESLENLFLELVENE</sequence>
<dbReference type="PANTHER" id="PTHR42939:SF1">
    <property type="entry name" value="ABC TRANSPORTER ATP-BINDING PROTEIN ALBC-RELATED"/>
    <property type="match status" value="1"/>
</dbReference>
<dbReference type="SMART" id="SM00382">
    <property type="entry name" value="AAA"/>
    <property type="match status" value="1"/>
</dbReference>
<organism evidence="5 6">
    <name type="scientific">Caloramator mitchellensis</name>
    <dbReference type="NCBI Taxonomy" id="908809"/>
    <lineage>
        <taxon>Bacteria</taxon>
        <taxon>Bacillati</taxon>
        <taxon>Bacillota</taxon>
        <taxon>Clostridia</taxon>
        <taxon>Eubacteriales</taxon>
        <taxon>Clostridiaceae</taxon>
        <taxon>Caloramator</taxon>
    </lineage>
</organism>
<evidence type="ECO:0000256" key="1">
    <source>
        <dbReference type="ARBA" id="ARBA00022448"/>
    </source>
</evidence>
<dbReference type="CDD" id="cd03230">
    <property type="entry name" value="ABC_DR_subfamily_A"/>
    <property type="match status" value="1"/>
</dbReference>
<keyword evidence="1" id="KW-0813">Transport</keyword>
<dbReference type="PANTHER" id="PTHR42939">
    <property type="entry name" value="ABC TRANSPORTER ATP-BINDING PROTEIN ALBC-RELATED"/>
    <property type="match status" value="1"/>
</dbReference>
<dbReference type="PROSITE" id="PS00211">
    <property type="entry name" value="ABC_TRANSPORTER_1"/>
    <property type="match status" value="1"/>
</dbReference>
<comment type="caution">
    <text evidence="5">The sequence shown here is derived from an EMBL/GenBank/DDBJ whole genome shotgun (WGS) entry which is preliminary data.</text>
</comment>
<evidence type="ECO:0000259" key="4">
    <source>
        <dbReference type="PROSITE" id="PS50893"/>
    </source>
</evidence>
<dbReference type="PATRIC" id="fig|908809.3.peg.1070"/>
<dbReference type="EC" id="3.6.3.-" evidence="5"/>
<keyword evidence="2" id="KW-0547">Nucleotide-binding</keyword>
<dbReference type="InterPro" id="IPR003593">
    <property type="entry name" value="AAA+_ATPase"/>
</dbReference>
<evidence type="ECO:0000256" key="3">
    <source>
        <dbReference type="ARBA" id="ARBA00022840"/>
    </source>
</evidence>
<dbReference type="InterPro" id="IPR003439">
    <property type="entry name" value="ABC_transporter-like_ATP-bd"/>
</dbReference>
<accession>A0A0R3JUL5</accession>
<evidence type="ECO:0000313" key="5">
    <source>
        <dbReference type="EMBL" id="KRQ87259.1"/>
    </source>
</evidence>
<gene>
    <name evidence="5" type="primary">yxlF</name>
    <name evidence="5" type="ORF">ABG79_01062</name>
</gene>
<dbReference type="Gene3D" id="3.40.50.300">
    <property type="entry name" value="P-loop containing nucleotide triphosphate hydrolases"/>
    <property type="match status" value="1"/>
</dbReference>
<dbReference type="EMBL" id="LKHP01000004">
    <property type="protein sequence ID" value="KRQ87259.1"/>
    <property type="molecule type" value="Genomic_DNA"/>
</dbReference>
<evidence type="ECO:0000256" key="2">
    <source>
        <dbReference type="ARBA" id="ARBA00022741"/>
    </source>
</evidence>
<dbReference type="AlphaFoldDB" id="A0A0R3JUL5"/>
<feature type="domain" description="ABC transporter" evidence="4">
    <location>
        <begin position="2"/>
        <end position="234"/>
    </location>
</feature>
<keyword evidence="5" id="KW-0378">Hydrolase</keyword>
<dbReference type="Pfam" id="PF00005">
    <property type="entry name" value="ABC_tran"/>
    <property type="match status" value="1"/>
</dbReference>
<dbReference type="RefSeq" id="WP_057977848.1">
    <property type="nucleotide sequence ID" value="NZ_LKHP01000004.1"/>
</dbReference>
<reference evidence="5 6" key="1">
    <citation type="submission" date="2015-09" db="EMBL/GenBank/DDBJ databases">
        <title>Draft genome sequence of a Caloramator mitchellensis, a moderate thermophile from the Great Artesian Basin of Australia.</title>
        <authorList>
            <person name="Patel B.K."/>
        </authorList>
    </citation>
    <scope>NUCLEOTIDE SEQUENCE [LARGE SCALE GENOMIC DNA]</scope>
    <source>
        <strain evidence="5 6">VF08</strain>
    </source>
</reference>
<evidence type="ECO:0000313" key="6">
    <source>
        <dbReference type="Proteomes" id="UP000052015"/>
    </source>
</evidence>
<keyword evidence="3 5" id="KW-0067">ATP-binding</keyword>
<dbReference type="OrthoDB" id="9775135at2"/>
<dbReference type="InterPro" id="IPR017871">
    <property type="entry name" value="ABC_transporter-like_CS"/>
</dbReference>
<dbReference type="STRING" id="908809.ABG79_01062"/>